<dbReference type="PROSITE" id="PS51257">
    <property type="entry name" value="PROKAR_LIPOPROTEIN"/>
    <property type="match status" value="1"/>
</dbReference>
<dbReference type="OrthoDB" id="42940at2"/>
<dbReference type="PANTHER" id="PTHR43649:SF33">
    <property type="entry name" value="POLYGALACTURONAN_RHAMNOGALACTURONAN-BINDING PROTEIN YTCQ"/>
    <property type="match status" value="1"/>
</dbReference>
<dbReference type="InterPro" id="IPR006059">
    <property type="entry name" value="SBP"/>
</dbReference>
<keyword evidence="4" id="KW-0564">Palmitate</keyword>
<evidence type="ECO:0000256" key="3">
    <source>
        <dbReference type="ARBA" id="ARBA00023136"/>
    </source>
</evidence>
<feature type="chain" id="PRO_5017241358" evidence="7">
    <location>
        <begin position="20"/>
        <end position="444"/>
    </location>
</feature>
<evidence type="ECO:0000256" key="5">
    <source>
        <dbReference type="ARBA" id="ARBA00023288"/>
    </source>
</evidence>
<name>A0A3A9AK36_9FIRM</name>
<evidence type="ECO:0000313" key="8">
    <source>
        <dbReference type="EMBL" id="RKI87756.1"/>
    </source>
</evidence>
<dbReference type="PANTHER" id="PTHR43649">
    <property type="entry name" value="ARABINOSE-BINDING PROTEIN-RELATED"/>
    <property type="match status" value="1"/>
</dbReference>
<dbReference type="Pfam" id="PF01547">
    <property type="entry name" value="SBP_bac_1"/>
    <property type="match status" value="1"/>
</dbReference>
<reference evidence="8 9" key="1">
    <citation type="submission" date="2018-09" db="EMBL/GenBank/DDBJ databases">
        <title>Murine metabolic-syndrome-specific gut microbial biobank.</title>
        <authorList>
            <person name="Liu C."/>
        </authorList>
    </citation>
    <scope>NUCLEOTIDE SEQUENCE [LARGE SCALE GENOMIC DNA]</scope>
    <source>
        <strain evidence="8 9">0.1xD8-82</strain>
    </source>
</reference>
<keyword evidence="5" id="KW-0449">Lipoprotein</keyword>
<feature type="region of interest" description="Disordered" evidence="6">
    <location>
        <begin position="24"/>
        <end position="59"/>
    </location>
</feature>
<keyword evidence="1" id="KW-1003">Cell membrane</keyword>
<evidence type="ECO:0000256" key="2">
    <source>
        <dbReference type="ARBA" id="ARBA00022729"/>
    </source>
</evidence>
<dbReference type="InterPro" id="IPR050490">
    <property type="entry name" value="Bact_solute-bd_prot1"/>
</dbReference>
<organism evidence="8 9">
    <name type="scientific">Parablautia intestinalis</name>
    <dbReference type="NCBI Taxonomy" id="2320100"/>
    <lineage>
        <taxon>Bacteria</taxon>
        <taxon>Bacillati</taxon>
        <taxon>Bacillota</taxon>
        <taxon>Clostridia</taxon>
        <taxon>Lachnospirales</taxon>
        <taxon>Lachnospiraceae</taxon>
        <taxon>Parablautia</taxon>
    </lineage>
</organism>
<accession>A0A3A9AK36</accession>
<dbReference type="Proteomes" id="UP000280696">
    <property type="component" value="Unassembled WGS sequence"/>
</dbReference>
<evidence type="ECO:0000256" key="1">
    <source>
        <dbReference type="ARBA" id="ARBA00022475"/>
    </source>
</evidence>
<dbReference type="SUPFAM" id="SSF53850">
    <property type="entry name" value="Periplasmic binding protein-like II"/>
    <property type="match status" value="1"/>
</dbReference>
<evidence type="ECO:0000256" key="7">
    <source>
        <dbReference type="SAM" id="SignalP"/>
    </source>
</evidence>
<sequence>MKRVIAMSLASVLTLGLLAGCGGNSKDNAPATDSAETEEESTAPADSGQTAAADDGNTDGKTVVTNLSWFDTESMKELKEGFEQAYPQYEMDLQYAPPIQQYMEKYSVLLAADELTDLYIMGPDTREEVIAYQCAEDLSDLPIMDRISDICKRTNGDAQGHVYGLSLNAWIRGICYNIDLFEQAGIQEFPKTWDEFVDVCKTLQDNGIQPLVCGKDDLFDFAWGLYTSTEIVKDMYTDDAINNGTSTFAEKYSETFNAWYDGIVEPGYLPQSCLGLTGEQATDMFVNGQAAMIWEYVGNMPDYNVKNPDLKWDLKPLPGLNGESMLQGCPGVGYCVAANAKNKEGAYAYLDYVCTEEGLEQYQKATNMIMLVDGVDYELIPQIEQYRQDTIDGKYFWQTMVWEHPAAILQAWTVGVQDVMAGTMTPDEALESFDAQFAELKAAE</sequence>
<evidence type="ECO:0000256" key="6">
    <source>
        <dbReference type="SAM" id="MobiDB-lite"/>
    </source>
</evidence>
<dbReference type="Gene3D" id="3.40.190.10">
    <property type="entry name" value="Periplasmic binding protein-like II"/>
    <property type="match status" value="2"/>
</dbReference>
<protein>
    <submittedName>
        <fullName evidence="8">Extracellular solute-binding protein</fullName>
    </submittedName>
</protein>
<keyword evidence="9" id="KW-1185">Reference proteome</keyword>
<dbReference type="EMBL" id="RAYQ01000036">
    <property type="protein sequence ID" value="RKI87756.1"/>
    <property type="molecule type" value="Genomic_DNA"/>
</dbReference>
<comment type="caution">
    <text evidence="8">The sequence shown here is derived from an EMBL/GenBank/DDBJ whole genome shotgun (WGS) entry which is preliminary data.</text>
</comment>
<keyword evidence="2 7" id="KW-0732">Signal</keyword>
<feature type="signal peptide" evidence="7">
    <location>
        <begin position="1"/>
        <end position="19"/>
    </location>
</feature>
<dbReference type="AlphaFoldDB" id="A0A3A9AK36"/>
<evidence type="ECO:0000256" key="4">
    <source>
        <dbReference type="ARBA" id="ARBA00023139"/>
    </source>
</evidence>
<gene>
    <name evidence="8" type="ORF">D7V94_20470</name>
</gene>
<dbReference type="RefSeq" id="WP_120472156.1">
    <property type="nucleotide sequence ID" value="NZ_CATAJS010000064.1"/>
</dbReference>
<evidence type="ECO:0000313" key="9">
    <source>
        <dbReference type="Proteomes" id="UP000280696"/>
    </source>
</evidence>
<proteinExistence type="predicted"/>
<keyword evidence="3" id="KW-0472">Membrane</keyword>